<organism evidence="2 3">
    <name type="scientific">Lentzea aerocolonigenes</name>
    <name type="common">Lechevalieria aerocolonigenes</name>
    <name type="synonym">Saccharothrix aerocolonigenes</name>
    <dbReference type="NCBI Taxonomy" id="68170"/>
    <lineage>
        <taxon>Bacteria</taxon>
        <taxon>Bacillati</taxon>
        <taxon>Actinomycetota</taxon>
        <taxon>Actinomycetes</taxon>
        <taxon>Pseudonocardiales</taxon>
        <taxon>Pseudonocardiaceae</taxon>
        <taxon>Lentzea</taxon>
    </lineage>
</organism>
<dbReference type="EMBL" id="JYJG01000185">
    <property type="protein sequence ID" value="KJK46095.1"/>
    <property type="molecule type" value="Genomic_DNA"/>
</dbReference>
<keyword evidence="1" id="KW-1133">Transmembrane helix</keyword>
<accession>A0A0F0GS33</accession>
<dbReference type="RefSeq" id="WP_045313908.1">
    <property type="nucleotide sequence ID" value="NZ_JYJG01000185.1"/>
</dbReference>
<dbReference type="AlphaFoldDB" id="A0A0F0GS33"/>
<proteinExistence type="predicted"/>
<evidence type="ECO:0008006" key="4">
    <source>
        <dbReference type="Google" id="ProtNLM"/>
    </source>
</evidence>
<evidence type="ECO:0000256" key="1">
    <source>
        <dbReference type="SAM" id="Phobius"/>
    </source>
</evidence>
<dbReference type="Proteomes" id="UP000033393">
    <property type="component" value="Unassembled WGS sequence"/>
</dbReference>
<sequence>MRDEARPVEDETVKWAMSDVAPMTDEAFARGRAALLERIDSDKVVPLRRRRRIPLVAAAAAMVVLAGAALLAPSLTSRTSGPNVAVAEVLTKAAGLTGDAKLQPGQYLYVLENARWSMKDYRYDWMYLQDQKLERWIPADRRGKWFYKITNVGGRQWLIGSDADLPADFQSPIEAEGEYTSEGGPALHDKIKANFRDPSPEYLATLPLNPRELYQKLVGEVSGNEGAVFLQMVSQGLDSGVYPAEVRSAVYQALTYLPKLEIAGSASVIDGRTGTALGVTENETTEQIVINPSNGEYLGSRTVLAKDAWGLKQGQVIGTRSVTTKVVAGVGQTS</sequence>
<keyword evidence="3" id="KW-1185">Reference proteome</keyword>
<comment type="caution">
    <text evidence="2">The sequence shown here is derived from an EMBL/GenBank/DDBJ whole genome shotgun (WGS) entry which is preliminary data.</text>
</comment>
<gene>
    <name evidence="2" type="ORF">UK23_24205</name>
</gene>
<evidence type="ECO:0000313" key="3">
    <source>
        <dbReference type="Proteomes" id="UP000033393"/>
    </source>
</evidence>
<keyword evidence="1" id="KW-0472">Membrane</keyword>
<protein>
    <recommendedName>
        <fullName evidence="4">CU044_5270 family protein</fullName>
    </recommendedName>
</protein>
<dbReference type="OrthoDB" id="3387554at2"/>
<evidence type="ECO:0000313" key="2">
    <source>
        <dbReference type="EMBL" id="KJK46095.1"/>
    </source>
</evidence>
<feature type="transmembrane region" description="Helical" evidence="1">
    <location>
        <begin position="53"/>
        <end position="72"/>
    </location>
</feature>
<reference evidence="2 3" key="1">
    <citation type="submission" date="2015-02" db="EMBL/GenBank/DDBJ databases">
        <authorList>
            <person name="Ju K.-S."/>
            <person name="Doroghazi J.R."/>
            <person name="Metcalf W."/>
        </authorList>
    </citation>
    <scope>NUCLEOTIDE SEQUENCE [LARGE SCALE GENOMIC DNA]</scope>
    <source>
        <strain evidence="2 3">NRRL B-16140</strain>
    </source>
</reference>
<name>A0A0F0GS33_LENAE</name>
<keyword evidence="1" id="KW-0812">Transmembrane</keyword>
<dbReference type="PATRIC" id="fig|68170.10.peg.6157"/>